<feature type="compositionally biased region" description="Basic and acidic residues" evidence="3">
    <location>
        <begin position="526"/>
        <end position="552"/>
    </location>
</feature>
<name>A0AAQ5XW87_AMPOC</name>
<dbReference type="PANTHER" id="PTHR15454:SF19">
    <property type="entry name" value="LEUCINE-RICH REPEAT-CONTAINING PROTEIN 51"/>
    <property type="match status" value="1"/>
</dbReference>
<feature type="region of interest" description="Disordered" evidence="3">
    <location>
        <begin position="431"/>
        <end position="475"/>
    </location>
</feature>
<keyword evidence="2" id="KW-0677">Repeat</keyword>
<dbReference type="AlphaFoldDB" id="A0AAQ5XW87"/>
<feature type="region of interest" description="Disordered" evidence="3">
    <location>
        <begin position="516"/>
        <end position="578"/>
    </location>
</feature>
<reference evidence="4" key="3">
    <citation type="submission" date="2025-09" db="UniProtKB">
        <authorList>
            <consortium name="Ensembl"/>
        </authorList>
    </citation>
    <scope>IDENTIFICATION</scope>
</reference>
<dbReference type="PANTHER" id="PTHR15454">
    <property type="entry name" value="NISCHARIN RELATED"/>
    <property type="match status" value="1"/>
</dbReference>
<keyword evidence="5" id="KW-1185">Reference proteome</keyword>
<dbReference type="GeneTree" id="ENSGT00390000008994"/>
<feature type="compositionally biased region" description="Basic and acidic residues" evidence="3">
    <location>
        <begin position="567"/>
        <end position="576"/>
    </location>
</feature>
<gene>
    <name evidence="4" type="primary">LRRC43</name>
</gene>
<proteinExistence type="predicted"/>
<evidence type="ECO:0000256" key="3">
    <source>
        <dbReference type="SAM" id="MobiDB-lite"/>
    </source>
</evidence>
<sequence>MSSNTLSAVLEKKIRRLCLNDFPCGHGSWRKTKDSAAGADSESTDSLLDLLSCHHSPWRYDDSWSPQASALRKLAVLSPQHLHTNFIYSYFTTLRIVDKGVSAIDNGLLKFSKLEELVLSANKISEIPAENLPSSLKILELRANRLSSLNSLTGRLPPCLQYLGLSHNSLASHEDVSHLTGRHWPQLVCLDLSDCDFQDQKTLLEALSSLPCLKTLVLEGNPFTLAPSYPGFTVDRLPALSCLDASWISPEERHSFRGLAEMSELITDTASATVNVGRMRGILDPLMSVEENAPDFPVVSFSYFITYEFLSHETPGELNLGSEAKFDTASTAHVTEDGSCDTDLLSSKKCERETSKPDTEVCVVNTEGACSDAIRVSSHSTSKLTWSECMDFSDAQTYVVSSLGDLKKFLNQGLYLRLEEEKVLSWPAVSEDAPVTKNSQTVKEKKGGKGKESPGKSGSTKDKPKDKKKKSVPELVQDAPIRTILGSAHVPLQSLVKGGQKVNVICDLGVLHSESKVEAPQTPQKDLGKKIKEDKKKGEKESKQREGSDARQKNTASVKGKGKGKKKPELDVHTDDSVSVEVSVELERWKSASEAHQLVLPH</sequence>
<dbReference type="Gene3D" id="3.80.10.10">
    <property type="entry name" value="Ribonuclease Inhibitor"/>
    <property type="match status" value="1"/>
</dbReference>
<dbReference type="Ensembl" id="ENSAOCT00000081939.1">
    <property type="protein sequence ID" value="ENSAOCP00000045658.1"/>
    <property type="gene ID" value="ENSAOCG00000029706.1"/>
</dbReference>
<evidence type="ECO:0000313" key="4">
    <source>
        <dbReference type="Ensembl" id="ENSAOCP00000045658.1"/>
    </source>
</evidence>
<reference evidence="4 5" key="1">
    <citation type="submission" date="2022-01" db="EMBL/GenBank/DDBJ databases">
        <title>A chromosome-scale genome assembly of the false clownfish, Amphiprion ocellaris.</title>
        <authorList>
            <person name="Ryu T."/>
        </authorList>
    </citation>
    <scope>NUCLEOTIDE SEQUENCE [LARGE SCALE GENOMIC DNA]</scope>
</reference>
<dbReference type="InterPro" id="IPR032675">
    <property type="entry name" value="LRR_dom_sf"/>
</dbReference>
<dbReference type="Proteomes" id="UP001501940">
    <property type="component" value="Chromosome 6"/>
</dbReference>
<dbReference type="PROSITE" id="PS51450">
    <property type="entry name" value="LRR"/>
    <property type="match status" value="3"/>
</dbReference>
<reference evidence="4" key="2">
    <citation type="submission" date="2025-08" db="UniProtKB">
        <authorList>
            <consortium name="Ensembl"/>
        </authorList>
    </citation>
    <scope>IDENTIFICATION</scope>
</reference>
<accession>A0AAQ5XW87</accession>
<protein>
    <recommendedName>
        <fullName evidence="6">Leucine rich repeat containing 43</fullName>
    </recommendedName>
</protein>
<dbReference type="SUPFAM" id="SSF52058">
    <property type="entry name" value="L domain-like"/>
    <property type="match status" value="1"/>
</dbReference>
<dbReference type="Pfam" id="PF13855">
    <property type="entry name" value="LRR_8"/>
    <property type="match status" value="1"/>
</dbReference>
<organism evidence="4 5">
    <name type="scientific">Amphiprion ocellaris</name>
    <name type="common">Clown anemonefish</name>
    <dbReference type="NCBI Taxonomy" id="80972"/>
    <lineage>
        <taxon>Eukaryota</taxon>
        <taxon>Metazoa</taxon>
        <taxon>Chordata</taxon>
        <taxon>Craniata</taxon>
        <taxon>Vertebrata</taxon>
        <taxon>Euteleostomi</taxon>
        <taxon>Actinopterygii</taxon>
        <taxon>Neopterygii</taxon>
        <taxon>Teleostei</taxon>
        <taxon>Neoteleostei</taxon>
        <taxon>Acanthomorphata</taxon>
        <taxon>Ovalentaria</taxon>
        <taxon>Pomacentridae</taxon>
        <taxon>Amphiprion</taxon>
    </lineage>
</organism>
<dbReference type="GO" id="GO:0005737">
    <property type="term" value="C:cytoplasm"/>
    <property type="evidence" value="ECO:0007669"/>
    <property type="project" value="TreeGrafter"/>
</dbReference>
<keyword evidence="1" id="KW-0433">Leucine-rich repeat</keyword>
<dbReference type="InterPro" id="IPR001611">
    <property type="entry name" value="Leu-rich_rpt"/>
</dbReference>
<evidence type="ECO:0008006" key="6">
    <source>
        <dbReference type="Google" id="ProtNLM"/>
    </source>
</evidence>
<evidence type="ECO:0000256" key="2">
    <source>
        <dbReference type="ARBA" id="ARBA00022737"/>
    </source>
</evidence>
<feature type="compositionally biased region" description="Basic and acidic residues" evidence="3">
    <location>
        <begin position="442"/>
        <end position="465"/>
    </location>
</feature>
<evidence type="ECO:0000256" key="1">
    <source>
        <dbReference type="ARBA" id="ARBA00022614"/>
    </source>
</evidence>
<evidence type="ECO:0000313" key="5">
    <source>
        <dbReference type="Proteomes" id="UP001501940"/>
    </source>
</evidence>